<feature type="compositionally biased region" description="Low complexity" evidence="1">
    <location>
        <begin position="254"/>
        <end position="277"/>
    </location>
</feature>
<dbReference type="Pfam" id="PF19609">
    <property type="entry name" value="DUF6114"/>
    <property type="match status" value="1"/>
</dbReference>
<gene>
    <name evidence="3" type="ORF">M1843_02950</name>
</gene>
<feature type="transmembrane region" description="Helical" evidence="2">
    <location>
        <begin position="35"/>
        <end position="52"/>
    </location>
</feature>
<dbReference type="EMBL" id="JALQCY010000001">
    <property type="protein sequence ID" value="MCK9792702.1"/>
    <property type="molecule type" value="Genomic_DNA"/>
</dbReference>
<reference evidence="3 4" key="1">
    <citation type="submission" date="2022-02" db="EMBL/GenBank/DDBJ databases">
        <title>The car tank lid bacteriome: a reservoir of bacteria with potential in bioremediation of fuel.</title>
        <authorList>
            <person name="Vidal-Verdu A."/>
            <person name="Gomez-Martinez D."/>
            <person name="Latorre-Perez A."/>
            <person name="Pereto J."/>
            <person name="Porcar M."/>
        </authorList>
    </citation>
    <scope>NUCLEOTIDE SEQUENCE [LARGE SCALE GENOMIC DNA]</scope>
    <source>
        <strain evidence="3 4">4D.3</strain>
    </source>
</reference>
<keyword evidence="2" id="KW-0472">Membrane</keyword>
<keyword evidence="4" id="KW-1185">Reference proteome</keyword>
<feature type="compositionally biased region" description="Basic and acidic residues" evidence="1">
    <location>
        <begin position="304"/>
        <end position="316"/>
    </location>
</feature>
<feature type="transmembrane region" description="Helical" evidence="2">
    <location>
        <begin position="64"/>
        <end position="87"/>
    </location>
</feature>
<sequence length="508" mass="52282">MSDETTPIPEPPAGEPAAGPDSRRRRFAAWRRDRPFWGGTLTVLSGVVLWFSGRLQLDSFEIQLGIEGMQSTLLPVALVALGVLLMVQPQFRVFYGVITLAIAVYSLLGVNLGGFGVGMVLGVVGGILAVSWLPDLTSAAVAEAEAGDGAEGPVAASEPAEPVPADPRAEGEEVGLAELLPFDGEPASGRRHAAVLAAVAVVALGGTGTTAVEAAGIAPATQVRAASDCWDPLGWLEWICGEDGGAEPAPSPSPSASEGAGDPGSADGGTDAAPDAGTAGGGDAEPQAPTGAATDGEDANGQGADEKKAAEEKDADAPTEEQAQEDVEKEFRLELGPCARITFGGEYDINVSLPGDCGTQEDGNVFSLDGELETRDLQLPLTGLNGIDVVNVPVTNDGPRRDALRISVDSVKVPGFWLKTYADNDGTLGGTVTDAASVSMEGNAQMYISSIHANLPDGDDWAELGEKIVAGASPVEILLGLTDARIGLMGATSDTQVWSEFREQVWEE</sequence>
<name>A0ABT0IZM0_9MICO</name>
<feature type="region of interest" description="Disordered" evidence="1">
    <location>
        <begin position="240"/>
        <end position="330"/>
    </location>
</feature>
<keyword evidence="2" id="KW-1133">Transmembrane helix</keyword>
<feature type="region of interest" description="Disordered" evidence="1">
    <location>
        <begin position="147"/>
        <end position="171"/>
    </location>
</feature>
<keyword evidence="2" id="KW-0812">Transmembrane</keyword>
<evidence type="ECO:0000256" key="2">
    <source>
        <dbReference type="SAM" id="Phobius"/>
    </source>
</evidence>
<organism evidence="3 4">
    <name type="scientific">Isoptericola peretonis</name>
    <dbReference type="NCBI Taxonomy" id="2918523"/>
    <lineage>
        <taxon>Bacteria</taxon>
        <taxon>Bacillati</taxon>
        <taxon>Actinomycetota</taxon>
        <taxon>Actinomycetes</taxon>
        <taxon>Micrococcales</taxon>
        <taxon>Promicromonosporaceae</taxon>
        <taxon>Isoptericola</taxon>
    </lineage>
</organism>
<evidence type="ECO:0000313" key="4">
    <source>
        <dbReference type="Proteomes" id="UP001651050"/>
    </source>
</evidence>
<evidence type="ECO:0000256" key="1">
    <source>
        <dbReference type="SAM" id="MobiDB-lite"/>
    </source>
</evidence>
<feature type="region of interest" description="Disordered" evidence="1">
    <location>
        <begin position="1"/>
        <end position="24"/>
    </location>
</feature>
<comment type="caution">
    <text evidence="3">The sequence shown here is derived from an EMBL/GenBank/DDBJ whole genome shotgun (WGS) entry which is preliminary data.</text>
</comment>
<dbReference type="RefSeq" id="WP_416342554.1">
    <property type="nucleotide sequence ID" value="NZ_JALQCY010000001.1"/>
</dbReference>
<proteinExistence type="predicted"/>
<evidence type="ECO:0000313" key="3">
    <source>
        <dbReference type="EMBL" id="MCK9792702.1"/>
    </source>
</evidence>
<accession>A0ABT0IZM0</accession>
<feature type="compositionally biased region" description="Low complexity" evidence="1">
    <location>
        <begin position="151"/>
        <end position="160"/>
    </location>
</feature>
<protein>
    <submittedName>
        <fullName evidence="3">DUF6114 domain-containing protein</fullName>
    </submittedName>
</protein>
<dbReference type="InterPro" id="IPR046096">
    <property type="entry name" value="DUF6114"/>
</dbReference>
<feature type="transmembrane region" description="Helical" evidence="2">
    <location>
        <begin position="115"/>
        <end position="133"/>
    </location>
</feature>
<dbReference type="Proteomes" id="UP001651050">
    <property type="component" value="Unassembled WGS sequence"/>
</dbReference>
<feature type="compositionally biased region" description="Acidic residues" evidence="1">
    <location>
        <begin position="317"/>
        <end position="328"/>
    </location>
</feature>